<dbReference type="AlphaFoldDB" id="A0A0R1P4F1"/>
<feature type="transmembrane region" description="Helical" evidence="9">
    <location>
        <begin position="12"/>
        <end position="35"/>
    </location>
</feature>
<dbReference type="EMBL" id="AZER01000016">
    <property type="protein sequence ID" value="KRL27052.1"/>
    <property type="molecule type" value="Genomic_DNA"/>
</dbReference>
<feature type="transmembrane region" description="Helical" evidence="9">
    <location>
        <begin position="47"/>
        <end position="73"/>
    </location>
</feature>
<comment type="subcellular location">
    <subcellularLocation>
        <location evidence="1">Cell membrane</location>
        <topology evidence="1">Multi-pass membrane protein</topology>
    </subcellularLocation>
</comment>
<evidence type="ECO:0000256" key="2">
    <source>
        <dbReference type="ARBA" id="ARBA00005540"/>
    </source>
</evidence>
<keyword evidence="7 8" id="KW-0472">Membrane</keyword>
<protein>
    <recommendedName>
        <fullName evidence="8">Riboflavin transporter</fullName>
    </recommendedName>
</protein>
<proteinExistence type="inferred from homology"/>
<evidence type="ECO:0000256" key="7">
    <source>
        <dbReference type="ARBA" id="ARBA00023136"/>
    </source>
</evidence>
<organism evidence="10 11">
    <name type="scientific">Limosilactobacillus frumenti DSM 13145</name>
    <dbReference type="NCBI Taxonomy" id="1423746"/>
    <lineage>
        <taxon>Bacteria</taxon>
        <taxon>Bacillati</taxon>
        <taxon>Bacillota</taxon>
        <taxon>Bacilli</taxon>
        <taxon>Lactobacillales</taxon>
        <taxon>Lactobacillaceae</taxon>
        <taxon>Limosilactobacillus</taxon>
    </lineage>
</organism>
<dbReference type="PANTHER" id="PTHR38438">
    <property type="entry name" value="RIBOFLAVIN TRANSPORTER RIBU"/>
    <property type="match status" value="1"/>
</dbReference>
<dbReference type="PATRIC" id="fig|1423746.3.peg.807"/>
<dbReference type="Pfam" id="PF12822">
    <property type="entry name" value="ECF_trnsprt"/>
    <property type="match status" value="1"/>
</dbReference>
<evidence type="ECO:0000256" key="6">
    <source>
        <dbReference type="ARBA" id="ARBA00022989"/>
    </source>
</evidence>
<keyword evidence="11" id="KW-1185">Reference proteome</keyword>
<evidence type="ECO:0000256" key="9">
    <source>
        <dbReference type="SAM" id="Phobius"/>
    </source>
</evidence>
<dbReference type="RefSeq" id="WP_057750527.1">
    <property type="nucleotide sequence ID" value="NZ_AZER01000016.1"/>
</dbReference>
<evidence type="ECO:0000256" key="8">
    <source>
        <dbReference type="PIRNR" id="PIRNR037778"/>
    </source>
</evidence>
<evidence type="ECO:0000256" key="3">
    <source>
        <dbReference type="ARBA" id="ARBA00022448"/>
    </source>
</evidence>
<keyword evidence="3 8" id="KW-0813">Transport</keyword>
<dbReference type="PANTHER" id="PTHR38438:SF1">
    <property type="entry name" value="RIBOFLAVIN TRANSPORTER RIBU"/>
    <property type="match status" value="1"/>
</dbReference>
<dbReference type="Gene3D" id="1.10.1760.20">
    <property type="match status" value="1"/>
</dbReference>
<evidence type="ECO:0000256" key="4">
    <source>
        <dbReference type="ARBA" id="ARBA00022475"/>
    </source>
</evidence>
<accession>A0A0R1P4F1</accession>
<reference evidence="10 11" key="1">
    <citation type="journal article" date="2015" name="Genome Announc.">
        <title>Expanding the biotechnology potential of lactobacilli through comparative genomics of 213 strains and associated genera.</title>
        <authorList>
            <person name="Sun Z."/>
            <person name="Harris H.M."/>
            <person name="McCann A."/>
            <person name="Guo C."/>
            <person name="Argimon S."/>
            <person name="Zhang W."/>
            <person name="Yang X."/>
            <person name="Jeffery I.B."/>
            <person name="Cooney J.C."/>
            <person name="Kagawa T.F."/>
            <person name="Liu W."/>
            <person name="Song Y."/>
            <person name="Salvetti E."/>
            <person name="Wrobel A."/>
            <person name="Rasinkangas P."/>
            <person name="Parkhill J."/>
            <person name="Rea M.C."/>
            <person name="O'Sullivan O."/>
            <person name="Ritari J."/>
            <person name="Douillard F.P."/>
            <person name="Paul Ross R."/>
            <person name="Yang R."/>
            <person name="Briner A.E."/>
            <person name="Felis G.E."/>
            <person name="de Vos W.M."/>
            <person name="Barrangou R."/>
            <person name="Klaenhammer T.R."/>
            <person name="Caufield P.W."/>
            <person name="Cui Y."/>
            <person name="Zhang H."/>
            <person name="O'Toole P.W."/>
        </authorList>
    </citation>
    <scope>NUCLEOTIDE SEQUENCE [LARGE SCALE GENOMIC DNA]</scope>
    <source>
        <strain evidence="10 11">DSM 13145</strain>
    </source>
</reference>
<feature type="transmembrane region" description="Helical" evidence="9">
    <location>
        <begin position="156"/>
        <end position="181"/>
    </location>
</feature>
<comment type="function">
    <text evidence="8">Probably a riboflavin-binding protein that interacts with the energy-coupling factor (ECF) ABC-transporter complex.</text>
</comment>
<evidence type="ECO:0000313" key="11">
    <source>
        <dbReference type="Proteomes" id="UP000051445"/>
    </source>
</evidence>
<keyword evidence="6 9" id="KW-1133">Transmembrane helix</keyword>
<feature type="transmembrane region" description="Helical" evidence="9">
    <location>
        <begin position="114"/>
        <end position="136"/>
    </location>
</feature>
<gene>
    <name evidence="10" type="ORF">FD27_GL000799</name>
</gene>
<keyword evidence="5 9" id="KW-0812">Transmembrane</keyword>
<dbReference type="PIRSF" id="PIRSF037778">
    <property type="entry name" value="UCP037778_transp_RibU"/>
    <property type="match status" value="1"/>
</dbReference>
<keyword evidence="4 8" id="KW-1003">Cell membrane</keyword>
<comment type="similarity">
    <text evidence="2 8">Belongs to the prokaryotic riboflavin transporter (P-RFT) (TC 2.A.87) family.</text>
</comment>
<evidence type="ECO:0000256" key="1">
    <source>
        <dbReference type="ARBA" id="ARBA00004651"/>
    </source>
</evidence>
<dbReference type="InterPro" id="IPR025720">
    <property type="entry name" value="RibU"/>
</dbReference>
<dbReference type="OrthoDB" id="9809216at2"/>
<dbReference type="GO" id="GO:0032217">
    <property type="term" value="F:riboflavin transmembrane transporter activity"/>
    <property type="evidence" value="ECO:0007669"/>
    <property type="project" value="UniProtKB-UniRule"/>
</dbReference>
<dbReference type="Proteomes" id="UP000051445">
    <property type="component" value="Unassembled WGS sequence"/>
</dbReference>
<evidence type="ECO:0000256" key="5">
    <source>
        <dbReference type="ARBA" id="ARBA00022692"/>
    </source>
</evidence>
<dbReference type="STRING" id="1423746.FD27_GL000799"/>
<name>A0A0R1P4F1_9LACO</name>
<feature type="transmembrane region" description="Helical" evidence="9">
    <location>
        <begin position="85"/>
        <end position="102"/>
    </location>
</feature>
<dbReference type="GO" id="GO:0005886">
    <property type="term" value="C:plasma membrane"/>
    <property type="evidence" value="ECO:0007669"/>
    <property type="project" value="UniProtKB-SubCell"/>
</dbReference>
<sequence>MSSSRQQIQRMVGIACLSALAFILMLFEFPILPVAPYLKMDFSDLPVLIGGYIYGPVGGILIAFLKCLIHALIRGFSAGELVGVLGNFMSSLALLLPFCWVWRRHPQWTAKKQLWMGGISATVCLVVVMALLNWWVLTPLYMALWNWKSTLPIPELIAVAVVPFNLIKGIAVSLVFGLVAARLSNWLKVHQQA</sequence>
<evidence type="ECO:0000313" key="10">
    <source>
        <dbReference type="EMBL" id="KRL27052.1"/>
    </source>
</evidence>
<dbReference type="InterPro" id="IPR024529">
    <property type="entry name" value="ECF_trnsprt_substrate-spec"/>
</dbReference>
<comment type="caution">
    <text evidence="10">The sequence shown here is derived from an EMBL/GenBank/DDBJ whole genome shotgun (WGS) entry which is preliminary data.</text>
</comment>